<dbReference type="InterPro" id="IPR007581">
    <property type="entry name" value="Endonuclease-V"/>
</dbReference>
<keyword evidence="2" id="KW-0963">Cytoplasm</keyword>
<keyword evidence="3" id="KW-0540">Nuclease</keyword>
<evidence type="ECO:0000313" key="7">
    <source>
        <dbReference type="EMBL" id="KAJ1924492.1"/>
    </source>
</evidence>
<dbReference type="EMBL" id="JANBPT010000270">
    <property type="protein sequence ID" value="KAJ1924492.1"/>
    <property type="molecule type" value="Genomic_DNA"/>
</dbReference>
<keyword evidence="5" id="KW-0378">Hydrolase</keyword>
<feature type="region of interest" description="Disordered" evidence="6">
    <location>
        <begin position="280"/>
        <end position="351"/>
    </location>
</feature>
<dbReference type="PANTHER" id="PTHR28511">
    <property type="entry name" value="ENDONUCLEASE V"/>
    <property type="match status" value="1"/>
</dbReference>
<dbReference type="Pfam" id="PF04493">
    <property type="entry name" value="Endonuclease_5"/>
    <property type="match status" value="1"/>
</dbReference>
<comment type="subcellular location">
    <subcellularLocation>
        <location evidence="1">Cytoplasm</location>
    </subcellularLocation>
</comment>
<dbReference type="PANTHER" id="PTHR28511:SF1">
    <property type="entry name" value="ENDONUCLEASE V"/>
    <property type="match status" value="1"/>
</dbReference>
<dbReference type="GO" id="GO:0006281">
    <property type="term" value="P:DNA repair"/>
    <property type="evidence" value="ECO:0007669"/>
    <property type="project" value="InterPro"/>
</dbReference>
<evidence type="ECO:0000256" key="1">
    <source>
        <dbReference type="ARBA" id="ARBA00004496"/>
    </source>
</evidence>
<dbReference type="GO" id="GO:0005730">
    <property type="term" value="C:nucleolus"/>
    <property type="evidence" value="ECO:0007669"/>
    <property type="project" value="TreeGrafter"/>
</dbReference>
<dbReference type="GO" id="GO:0005737">
    <property type="term" value="C:cytoplasm"/>
    <property type="evidence" value="ECO:0007669"/>
    <property type="project" value="UniProtKB-SubCell"/>
</dbReference>
<accession>A0A9W8AF18</accession>
<comment type="caution">
    <text evidence="7">The sequence shown here is derived from an EMBL/GenBank/DDBJ whole genome shotgun (WGS) entry which is preliminary data.</text>
</comment>
<organism evidence="7 8">
    <name type="scientific">Tieghemiomyces parasiticus</name>
    <dbReference type="NCBI Taxonomy" id="78921"/>
    <lineage>
        <taxon>Eukaryota</taxon>
        <taxon>Fungi</taxon>
        <taxon>Fungi incertae sedis</taxon>
        <taxon>Zoopagomycota</taxon>
        <taxon>Kickxellomycotina</taxon>
        <taxon>Dimargaritomycetes</taxon>
        <taxon>Dimargaritales</taxon>
        <taxon>Dimargaritaceae</taxon>
        <taxon>Tieghemiomyces</taxon>
    </lineage>
</organism>
<dbReference type="Proteomes" id="UP001150569">
    <property type="component" value="Unassembled WGS sequence"/>
</dbReference>
<keyword evidence="8" id="KW-1185">Reference proteome</keyword>
<evidence type="ECO:0000256" key="2">
    <source>
        <dbReference type="ARBA" id="ARBA00022490"/>
    </source>
</evidence>
<sequence>MAEPASSALPSSFAADSPLAVDPDQLVRLRTAQLALRQKLVTENRNLTFDTCEDGSDPVASFPGLRLVGGVDISFLGEGFNTAVAGLVILTYPELKVVHTSFRKCRFDLPYIPGYLAFREAPVLDQMIAELRHTHPTLVPQVILVDGNGVLHPRGFGVACHLGVLADIPTVGVAKNYLHFNGGPALSIQDIRAHVGAASPHTTRELALVGDTGRVWGMAMCLADTTRPIFISAGHRLNLATAVRLVRHCCRYRIPEPIRAADQLTRHPCGEMMGTAVLPPAPGPGASVTATPDPRNEAGPAVQDDPCDDTVSAAQDSPCDEDIAVAQGDPCDDALPATQSDPCDDAVSTAQPDPCDDVVPIAQPDPCDEATPTRSHPVYRIARPPRQPHGGRTPHVRLEQQRPFRSTVPSVPLISYSRQSFNFVAGLLRETLVSLQLF</sequence>
<dbReference type="CDD" id="cd06559">
    <property type="entry name" value="Endonuclease_V"/>
    <property type="match status" value="1"/>
</dbReference>
<dbReference type="HAMAP" id="MF_00801">
    <property type="entry name" value="Endonuclease_5"/>
    <property type="match status" value="1"/>
</dbReference>
<evidence type="ECO:0000256" key="4">
    <source>
        <dbReference type="ARBA" id="ARBA00022759"/>
    </source>
</evidence>
<dbReference type="GO" id="GO:0016891">
    <property type="term" value="F:RNA endonuclease activity producing 5'-phosphomonoesters, hydrolytic mechanism"/>
    <property type="evidence" value="ECO:0007669"/>
    <property type="project" value="TreeGrafter"/>
</dbReference>
<name>A0A9W8AF18_9FUNG</name>
<dbReference type="AlphaFoldDB" id="A0A9W8AF18"/>
<evidence type="ECO:0000313" key="8">
    <source>
        <dbReference type="Proteomes" id="UP001150569"/>
    </source>
</evidence>
<protein>
    <recommendedName>
        <fullName evidence="9">Endonuclease V</fullName>
    </recommendedName>
</protein>
<evidence type="ECO:0000256" key="5">
    <source>
        <dbReference type="ARBA" id="ARBA00022801"/>
    </source>
</evidence>
<evidence type="ECO:0008006" key="9">
    <source>
        <dbReference type="Google" id="ProtNLM"/>
    </source>
</evidence>
<evidence type="ECO:0000256" key="6">
    <source>
        <dbReference type="SAM" id="MobiDB-lite"/>
    </source>
</evidence>
<dbReference type="GO" id="GO:0003727">
    <property type="term" value="F:single-stranded RNA binding"/>
    <property type="evidence" value="ECO:0007669"/>
    <property type="project" value="TreeGrafter"/>
</dbReference>
<evidence type="ECO:0000256" key="3">
    <source>
        <dbReference type="ARBA" id="ARBA00022722"/>
    </source>
</evidence>
<gene>
    <name evidence="7" type="ORF">IWQ60_005164</name>
</gene>
<dbReference type="Gene3D" id="3.30.2170.10">
    <property type="entry name" value="archaeoglobus fulgidus dsm 4304 superfamily"/>
    <property type="match status" value="1"/>
</dbReference>
<keyword evidence="4" id="KW-0255">Endonuclease</keyword>
<proteinExistence type="inferred from homology"/>
<dbReference type="OrthoDB" id="20018at2759"/>
<reference evidence="7" key="1">
    <citation type="submission" date="2022-07" db="EMBL/GenBank/DDBJ databases">
        <title>Phylogenomic reconstructions and comparative analyses of Kickxellomycotina fungi.</title>
        <authorList>
            <person name="Reynolds N.K."/>
            <person name="Stajich J.E."/>
            <person name="Barry K."/>
            <person name="Grigoriev I.V."/>
            <person name="Crous P."/>
            <person name="Smith M.E."/>
        </authorList>
    </citation>
    <scope>NUCLEOTIDE SEQUENCE</scope>
    <source>
        <strain evidence="7">RSA 861</strain>
    </source>
</reference>